<keyword evidence="9" id="KW-1185">Reference proteome</keyword>
<keyword evidence="6" id="KW-0378">Hydrolase</keyword>
<dbReference type="SUPFAM" id="SSF117916">
    <property type="entry name" value="Fe-S cluster assembly (FSCA) domain-like"/>
    <property type="match status" value="1"/>
</dbReference>
<evidence type="ECO:0000313" key="8">
    <source>
        <dbReference type="EMBL" id="MDR6891476.1"/>
    </source>
</evidence>
<keyword evidence="4 6" id="KW-0408">Iron</keyword>
<gene>
    <name evidence="8" type="ORF">J2S35_000416</name>
</gene>
<dbReference type="SUPFAM" id="SSF52540">
    <property type="entry name" value="P-loop containing nucleoside triphosphate hydrolases"/>
    <property type="match status" value="1"/>
</dbReference>
<keyword evidence="3 6" id="KW-0067">ATP-binding</keyword>
<dbReference type="Proteomes" id="UP001247307">
    <property type="component" value="Unassembled WGS sequence"/>
</dbReference>
<dbReference type="GO" id="GO:0016887">
    <property type="term" value="F:ATP hydrolysis activity"/>
    <property type="evidence" value="ECO:0007669"/>
    <property type="project" value="UniProtKB-UniRule"/>
</dbReference>
<dbReference type="PANTHER" id="PTHR42961">
    <property type="entry name" value="IRON-SULFUR PROTEIN NUBPL"/>
    <property type="match status" value="1"/>
</dbReference>
<evidence type="ECO:0000256" key="6">
    <source>
        <dbReference type="HAMAP-Rule" id="MF_02040"/>
    </source>
</evidence>
<protein>
    <recommendedName>
        <fullName evidence="6">Iron-sulfur cluster carrier protein</fullName>
    </recommendedName>
</protein>
<dbReference type="Gene3D" id="3.40.50.300">
    <property type="entry name" value="P-loop containing nucleotide triphosphate hydrolases"/>
    <property type="match status" value="1"/>
</dbReference>
<evidence type="ECO:0000259" key="7">
    <source>
        <dbReference type="Pfam" id="PF01883"/>
    </source>
</evidence>
<feature type="binding site" evidence="6">
    <location>
        <begin position="125"/>
        <end position="132"/>
    </location>
    <ligand>
        <name>ATP</name>
        <dbReference type="ChEBI" id="CHEBI:30616"/>
    </ligand>
</feature>
<dbReference type="GO" id="GO:0051539">
    <property type="term" value="F:4 iron, 4 sulfur cluster binding"/>
    <property type="evidence" value="ECO:0007669"/>
    <property type="project" value="TreeGrafter"/>
</dbReference>
<comment type="function">
    <text evidence="6">Binds and transfers iron-sulfur (Fe-S) clusters to target apoproteins. Can hydrolyze ATP.</text>
</comment>
<dbReference type="InterPro" id="IPR044304">
    <property type="entry name" value="NUBPL-like"/>
</dbReference>
<organism evidence="8 9">
    <name type="scientific">Falsarthrobacter nasiphocae</name>
    <dbReference type="NCBI Taxonomy" id="189863"/>
    <lineage>
        <taxon>Bacteria</taxon>
        <taxon>Bacillati</taxon>
        <taxon>Actinomycetota</taxon>
        <taxon>Actinomycetes</taxon>
        <taxon>Micrococcales</taxon>
        <taxon>Micrococcaceae</taxon>
        <taxon>Falsarthrobacter</taxon>
    </lineage>
</organism>
<dbReference type="CDD" id="cd02037">
    <property type="entry name" value="Mrp_NBP35"/>
    <property type="match status" value="1"/>
</dbReference>
<evidence type="ECO:0000256" key="5">
    <source>
        <dbReference type="ARBA" id="ARBA00023014"/>
    </source>
</evidence>
<evidence type="ECO:0000256" key="4">
    <source>
        <dbReference type="ARBA" id="ARBA00023004"/>
    </source>
</evidence>
<feature type="domain" description="MIP18 family-like" evidence="7">
    <location>
        <begin position="14"/>
        <end position="88"/>
    </location>
</feature>
<dbReference type="InterPro" id="IPR002744">
    <property type="entry name" value="MIP18-like"/>
</dbReference>
<name>A0AAE3YGA2_9MICC</name>
<evidence type="ECO:0000256" key="3">
    <source>
        <dbReference type="ARBA" id="ARBA00022840"/>
    </source>
</evidence>
<dbReference type="Pfam" id="PF01883">
    <property type="entry name" value="FeS_assembly_P"/>
    <property type="match status" value="1"/>
</dbReference>
<reference evidence="8" key="1">
    <citation type="submission" date="2023-07" db="EMBL/GenBank/DDBJ databases">
        <title>Sequencing the genomes of 1000 actinobacteria strains.</title>
        <authorList>
            <person name="Klenk H.-P."/>
        </authorList>
    </citation>
    <scope>NUCLEOTIDE SEQUENCE</scope>
    <source>
        <strain evidence="8">DSM 13988</strain>
    </source>
</reference>
<dbReference type="GO" id="GO:0046872">
    <property type="term" value="F:metal ion binding"/>
    <property type="evidence" value="ECO:0007669"/>
    <property type="project" value="UniProtKB-KW"/>
</dbReference>
<dbReference type="InterPro" id="IPR019591">
    <property type="entry name" value="Mrp/NBP35_ATP-bd"/>
</dbReference>
<keyword evidence="5 6" id="KW-0411">Iron-sulfur</keyword>
<dbReference type="Pfam" id="PF10609">
    <property type="entry name" value="ParA"/>
    <property type="match status" value="1"/>
</dbReference>
<proteinExistence type="inferred from homology"/>
<dbReference type="EMBL" id="JAVDUI010000001">
    <property type="protein sequence ID" value="MDR6891476.1"/>
    <property type="molecule type" value="Genomic_DNA"/>
</dbReference>
<dbReference type="GO" id="GO:0005524">
    <property type="term" value="F:ATP binding"/>
    <property type="evidence" value="ECO:0007669"/>
    <property type="project" value="UniProtKB-UniRule"/>
</dbReference>
<evidence type="ECO:0000313" key="9">
    <source>
        <dbReference type="Proteomes" id="UP001247307"/>
    </source>
</evidence>
<comment type="subunit">
    <text evidence="6">Homodimer.</text>
</comment>
<evidence type="ECO:0000256" key="2">
    <source>
        <dbReference type="ARBA" id="ARBA00022741"/>
    </source>
</evidence>
<keyword evidence="2 6" id="KW-0547">Nucleotide-binding</keyword>
<accession>A0AAE3YGA2</accession>
<evidence type="ECO:0000256" key="1">
    <source>
        <dbReference type="ARBA" id="ARBA00022723"/>
    </source>
</evidence>
<keyword evidence="1 6" id="KW-0479">Metal-binding</keyword>
<dbReference type="InterPro" id="IPR027417">
    <property type="entry name" value="P-loop_NTPase"/>
</dbReference>
<dbReference type="InterPro" id="IPR034904">
    <property type="entry name" value="FSCA_dom_sf"/>
</dbReference>
<comment type="similarity">
    <text evidence="6">Belongs to the Mrp/NBP35 ATP-binding proteins family.</text>
</comment>
<dbReference type="GO" id="GO:0140663">
    <property type="term" value="F:ATP-dependent FeS chaperone activity"/>
    <property type="evidence" value="ECO:0007669"/>
    <property type="project" value="InterPro"/>
</dbReference>
<dbReference type="AlphaFoldDB" id="A0AAE3YGA2"/>
<dbReference type="Gene3D" id="3.30.300.130">
    <property type="entry name" value="Fe-S cluster assembly (FSCA)"/>
    <property type="match status" value="1"/>
</dbReference>
<dbReference type="RefSeq" id="WP_309849313.1">
    <property type="nucleotide sequence ID" value="NZ_BAAAIU010000024.1"/>
</dbReference>
<sequence length="372" mass="38922">MPEHPEAARGHAAREAILAQLASVQDPELRRGLVELGMISRVDVQPGGPAVVGLKLTIEACPKRGDLVAAVREASLRVVEDVDVEVTVMTPAERRDLVEQVRGAERDIPFARPESLTRVVAVASGKGGVGKSTVTANLALAAAARGLRVGVIDADIYGFSIPPLLGVTEGPTKVEDLMLPPVVHGISVMSIGMFVGSDQPISWRGPMLHRALEQFLKDTHFGDLDVLLLDLPPGTGDVPITVAQLLPGSGVLVVTTPQESAAAVAERSGALAGQTGQRVLGVVENMSWLEAGGQRLEPFGSGGGEAVARRLTERLAESHPEGVQLLARLPLADEVRDLPATGAHAPEFEALAERLFGAPRGLSGRPLGLTPA</sequence>
<dbReference type="GO" id="GO:0016226">
    <property type="term" value="P:iron-sulfur cluster assembly"/>
    <property type="evidence" value="ECO:0007669"/>
    <property type="project" value="InterPro"/>
</dbReference>
<comment type="caution">
    <text evidence="8">The sequence shown here is derived from an EMBL/GenBank/DDBJ whole genome shotgun (WGS) entry which is preliminary data.</text>
</comment>
<dbReference type="PANTHER" id="PTHR42961:SF2">
    <property type="entry name" value="IRON-SULFUR PROTEIN NUBPL"/>
    <property type="match status" value="1"/>
</dbReference>
<dbReference type="InterPro" id="IPR033756">
    <property type="entry name" value="YlxH/NBP35"/>
</dbReference>
<dbReference type="HAMAP" id="MF_02040">
    <property type="entry name" value="Mrp_NBP35"/>
    <property type="match status" value="1"/>
</dbReference>